<organism evidence="2 3">
    <name type="scientific">Rothia dentocariosa (strain ATCC 17931 / CDC X599 / XDIA)</name>
    <dbReference type="NCBI Taxonomy" id="762948"/>
    <lineage>
        <taxon>Bacteria</taxon>
        <taxon>Bacillati</taxon>
        <taxon>Actinomycetota</taxon>
        <taxon>Actinomycetes</taxon>
        <taxon>Micrococcales</taxon>
        <taxon>Micrococcaceae</taxon>
        <taxon>Rothia</taxon>
    </lineage>
</organism>
<evidence type="ECO:0000313" key="3">
    <source>
        <dbReference type="Proteomes" id="UP000000387"/>
    </source>
</evidence>
<evidence type="ECO:0000259" key="1">
    <source>
        <dbReference type="Pfam" id="PF13304"/>
    </source>
</evidence>
<reference evidence="3" key="1">
    <citation type="submission" date="2010-10" db="EMBL/GenBank/DDBJ databases">
        <title>The complete genome of Rothia dentocariosa ATCC 17931.</title>
        <authorList>
            <person name="Muzny D."/>
            <person name="Qin X."/>
            <person name="Buhay C."/>
            <person name="Dugan-Rocha S."/>
            <person name="Ding Y."/>
            <person name="Chen G."/>
            <person name="Hawes A."/>
            <person name="Holder M."/>
            <person name="Jhangiani S."/>
            <person name="Johnson A."/>
            <person name="Khan Z."/>
            <person name="Li Z."/>
            <person name="Liu W."/>
            <person name="Liu X."/>
            <person name="Perez L."/>
            <person name="Shen H."/>
            <person name="Wang Q."/>
            <person name="Watt J."/>
            <person name="Xi L."/>
            <person name="Xin Y."/>
            <person name="Zhou J."/>
            <person name="Deng J."/>
            <person name="Jiang H."/>
            <person name="Liu Y."/>
            <person name="Qu J."/>
            <person name="Song X.-Z."/>
            <person name="Zhang L."/>
            <person name="Villasana D."/>
            <person name="Johnson A."/>
            <person name="Liu J."/>
            <person name="Liyanage D."/>
            <person name="Lorensuhewa L."/>
            <person name="Robinson T."/>
            <person name="Song A."/>
            <person name="Song B.-B."/>
            <person name="Dinh H."/>
            <person name="Thornton R."/>
            <person name="Coyle M."/>
            <person name="Francisco L."/>
            <person name="Jackson L."/>
            <person name="Javaid M."/>
            <person name="Korchina V."/>
            <person name="Kovar C."/>
            <person name="Mata R."/>
            <person name="Mathew T."/>
            <person name="Ngo R."/>
            <person name="Nguyen L."/>
            <person name="Nguyen N."/>
            <person name="Okwuonu G."/>
            <person name="Ongeri F."/>
            <person name="Pham C."/>
            <person name="Simmons D."/>
            <person name="Wilczek-Boney K."/>
            <person name="Hale W."/>
            <person name="Jakkamsetti A."/>
            <person name="Pham P."/>
            <person name="Ruth R."/>
            <person name="San Lucas F."/>
            <person name="Warren J."/>
            <person name="Zhang J."/>
            <person name="Zhao Z."/>
            <person name="Zhou C."/>
            <person name="Zhu D."/>
            <person name="Lee S."/>
            <person name="Bess C."/>
            <person name="Blankenburg K."/>
            <person name="Forbes L."/>
            <person name="Fu Q."/>
            <person name="Gubbala S."/>
            <person name="Hirani K."/>
            <person name="Jayaseelan J.C."/>
            <person name="Lara F."/>
            <person name="Munidasa M."/>
            <person name="Palculict T."/>
            <person name="Patil S."/>
            <person name="Pu L.-L."/>
            <person name="Saada N."/>
            <person name="Tang L."/>
            <person name="Weissenberger G."/>
            <person name="Zhu Y."/>
            <person name="Hemphill L."/>
            <person name="Shang Y."/>
            <person name="Youmans B."/>
            <person name="Ayvaz T."/>
            <person name="Ross M."/>
            <person name="Santibanez J."/>
            <person name="Aqrawi P."/>
            <person name="Gross S."/>
            <person name="Joshi V."/>
            <person name="Fowler G."/>
            <person name="Nazareth L."/>
            <person name="Reid J."/>
            <person name="Worley K."/>
            <person name="Petrosino J."/>
            <person name="Highlander S."/>
            <person name="Gibbs R."/>
        </authorList>
    </citation>
    <scope>NUCLEOTIDE SEQUENCE [LARGE SCALE GENOMIC DNA]</scope>
    <source>
        <strain evidence="3">ATCC 17931 / CDC X599 / XDIA</strain>
    </source>
</reference>
<accession>E3H071</accession>
<dbReference type="InterPro" id="IPR003959">
    <property type="entry name" value="ATPase_AAA_core"/>
</dbReference>
<dbReference type="PANTHER" id="PTHR40396:SF1">
    <property type="entry name" value="ATPASE AAA-TYPE CORE DOMAIN-CONTAINING PROTEIN"/>
    <property type="match status" value="1"/>
</dbReference>
<dbReference type="RefSeq" id="WP_013397718.1">
    <property type="nucleotide sequence ID" value="NC_014643.1"/>
</dbReference>
<dbReference type="PANTHER" id="PTHR40396">
    <property type="entry name" value="ATPASE-LIKE PROTEIN"/>
    <property type="match status" value="1"/>
</dbReference>
<dbReference type="GeneID" id="29744239"/>
<gene>
    <name evidence="2" type="ordered locus">HMPREF0733_10420</name>
</gene>
<dbReference type="EMBL" id="CP002280">
    <property type="protein sequence ID" value="ADP39878.1"/>
    <property type="molecule type" value="Genomic_DNA"/>
</dbReference>
<proteinExistence type="predicted"/>
<dbReference type="eggNOG" id="COG1106">
    <property type="taxonomic scope" value="Bacteria"/>
</dbReference>
<name>E3H071_ROTDC</name>
<dbReference type="Pfam" id="PF13304">
    <property type="entry name" value="AAA_21"/>
    <property type="match status" value="1"/>
</dbReference>
<dbReference type="GO" id="GO:0016887">
    <property type="term" value="F:ATP hydrolysis activity"/>
    <property type="evidence" value="ECO:0007669"/>
    <property type="project" value="InterPro"/>
</dbReference>
<dbReference type="AlphaFoldDB" id="E3H071"/>
<dbReference type="HOGENOM" id="CLU_046693_0_0_11"/>
<dbReference type="InterPro" id="IPR027417">
    <property type="entry name" value="P-loop_NTPase"/>
</dbReference>
<dbReference type="SUPFAM" id="SSF52540">
    <property type="entry name" value="P-loop containing nucleoside triphosphate hydrolases"/>
    <property type="match status" value="1"/>
</dbReference>
<evidence type="ECO:0000313" key="2">
    <source>
        <dbReference type="EMBL" id="ADP39878.1"/>
    </source>
</evidence>
<feature type="domain" description="ATPase AAA-type core" evidence="1">
    <location>
        <begin position="46"/>
        <end position="373"/>
    </location>
</feature>
<dbReference type="KEGG" id="rdn:HMPREF0733_10420"/>
<dbReference type="Gene3D" id="3.40.50.300">
    <property type="entry name" value="P-loop containing nucleotide triphosphate hydrolases"/>
    <property type="match status" value="1"/>
</dbReference>
<dbReference type="Proteomes" id="UP000000387">
    <property type="component" value="Chromosome"/>
</dbReference>
<protein>
    <recommendedName>
        <fullName evidence="1">ATPase AAA-type core domain-containing protein</fullName>
    </recommendedName>
</protein>
<sequence length="454" mass="51021">MQILNFRVKNHKSLRDETALELLDSSLTTLKPSANKTWGQYVHTVAGIFGANASGKSNVLDALRYFTAAIENSSTIWQDSSSFPHVPFKLSDTSRTADSAYELDFLLDDIRYRYGFSVNSEGVNIEYLMHLPKSRWRTIFTREYVEGIDSVDFIARDVKKLEVSHRELVLSRAATLGRKDILGSVAHAITHKIDFVLLSERDQQMRIEAIINALVELSITRDDIAQLLQVADIGIQKVDIWQSEDNLDVDNLPQDMPRTVQQIILQILATEQKSAADSNAKLIQRRLEFFHNSADSNSPPLYLSDESDGTLAWLAISFAVLEALRTGKVVCGDELDSSLHPHLVRLIISLFTDPSVNTQGAQLIFTTHDATILHHYEELGLSPENFWFTEKNRDGATGLFSLADFPKITGANIEKRYLSGRYGAVPFVSHSIFWKILENKKQKLSQVEAVSHGS</sequence>
<dbReference type="GO" id="GO:0005524">
    <property type="term" value="F:ATP binding"/>
    <property type="evidence" value="ECO:0007669"/>
    <property type="project" value="InterPro"/>
</dbReference>